<dbReference type="GO" id="GO:0005524">
    <property type="term" value="F:ATP binding"/>
    <property type="evidence" value="ECO:0007669"/>
    <property type="project" value="UniProtKB-UniRule"/>
</dbReference>
<dbReference type="GO" id="GO:0000725">
    <property type="term" value="P:recombinational repair"/>
    <property type="evidence" value="ECO:0007669"/>
    <property type="project" value="TreeGrafter"/>
</dbReference>
<keyword evidence="9" id="KW-0238">DNA-binding</keyword>
<dbReference type="AlphaFoldDB" id="A0A542ZBB8"/>
<dbReference type="InterPro" id="IPR014017">
    <property type="entry name" value="DNA_helicase_UvrD-like_C"/>
</dbReference>
<dbReference type="SUPFAM" id="SSF52980">
    <property type="entry name" value="Restriction endonuclease-like"/>
    <property type="match status" value="1"/>
</dbReference>
<keyword evidence="4" id="KW-0227">DNA damage</keyword>
<evidence type="ECO:0000256" key="1">
    <source>
        <dbReference type="ARBA" id="ARBA00009922"/>
    </source>
</evidence>
<name>A0A542ZBB8_9ACTN</name>
<feature type="region of interest" description="Disordered" evidence="16">
    <location>
        <begin position="1068"/>
        <end position="1093"/>
    </location>
</feature>
<comment type="catalytic activity">
    <reaction evidence="14">
        <text>ATP + H2O = ADP + phosphate + H(+)</text>
        <dbReference type="Rhea" id="RHEA:13065"/>
        <dbReference type="ChEBI" id="CHEBI:15377"/>
        <dbReference type="ChEBI" id="CHEBI:15378"/>
        <dbReference type="ChEBI" id="CHEBI:30616"/>
        <dbReference type="ChEBI" id="CHEBI:43474"/>
        <dbReference type="ChEBI" id="CHEBI:456216"/>
        <dbReference type="EC" id="5.6.2.4"/>
    </reaction>
</comment>
<dbReference type="Pfam" id="PF12705">
    <property type="entry name" value="PDDEXK_1"/>
    <property type="match status" value="1"/>
</dbReference>
<feature type="compositionally biased region" description="Basic and acidic residues" evidence="16">
    <location>
        <begin position="10"/>
        <end position="36"/>
    </location>
</feature>
<feature type="binding site" evidence="15">
    <location>
        <begin position="72"/>
        <end position="79"/>
    </location>
    <ligand>
        <name>ATP</name>
        <dbReference type="ChEBI" id="CHEBI:30616"/>
    </ligand>
</feature>
<dbReference type="GO" id="GO:0005829">
    <property type="term" value="C:cytosol"/>
    <property type="evidence" value="ECO:0007669"/>
    <property type="project" value="TreeGrafter"/>
</dbReference>
<dbReference type="InterPro" id="IPR027417">
    <property type="entry name" value="P-loop_NTPase"/>
</dbReference>
<accession>A0A542ZBB8</accession>
<sequence length="1141" mass="122584">MGPEPASSDRMSHGHVDDGHVDGDQTRDDDHTRDDGVDVMVHGAGEQREAPALSAGQRRVVEHASGPLLVLGGPGSGKTTALVEAAARVLREGALPPLVLTYSRRAAVELRTRITARSGRSGEMAQVFTVHGLCLSILRQPQVLAGDSGGHGEPPRLLTAPQQEFRVRELLAVDEPGVGVTWPETVQEALPTQAFAAELRTVIARARQLGMDGADLAEVGERAGRPEWVCAGTFMEEYLEVLGFENAIDYPELVHRARLLLADDEIAATVRGRFGAVFVDEFQELDAAQVSLLQRLVGTELPLVVAGDPDQSIFGFRGSDPRAILDFCQRFGTDAGEPAPTVLLGASHRLGQGMTAVASAVASRLPLPRPVPGVDGAGFRVTEPATDVDADEVRVDICDSAGAEAEHIADVLRQAHLRDGIAWADMAVLARSGRRTLPGLARALTAAGVPVEVAGDEIALAGEPAVRPLLWALDAVMTWPDVPHDKISDLLTSPLGGLDALDLRRLGRRLRAAQRAVTSPMGTDVSEPVEEASMSSTELIARLVTDPDACTDLIDAMGTTPRAVARAVALGRLLRRAHELGQGGAHAEDVLWELWRGTTWPDDLRRAALHQGRLEGADRANRDLDAVVALFDLAKRSAETPGRGHLQTFLAEVEAQQIPADTQREGDVRGVGVRLMTAHRAKGREWELVVVASVQDGAWPDLRRQGSLLEADRLGTLPGADGPVFGLADPASVTERLAEERRLFFVAVTRARRRLVVTAVQSTEDEPEQPSRFIDELGVEPRYVRGRPTRPLALGALVAELRRVASDPEETPGLRQAAAARLARLADAGDEDGRPVAPGADPASWWGMRELTRAQDPLIGPGRPVSISPSTLSALLACPRQWFLSRRAKGEMGRSAAANTGNVVHALLEHAETLDIEELHAHLDAVWGRLTFASDQLAEREQSEIEAGLERFARWRRERTGTLLGTELEFRVPVQCGSHQVMLSGKVDRLEQDPDGALRVIDFKTGRTAIGRSEVPGHEQLGVYQLAVQQGAFDDHTGGERRVAGAELVYLRVGTGSTGFPTVRIQESLDRQPHLPSEDASSPDDVKGDGAAGSFPTWVHEKLSLAATRIMDEDFPATPGGACRHCAFWSSCPAKGAEVIG</sequence>
<dbReference type="InterPro" id="IPR000212">
    <property type="entry name" value="DNA_helicase_UvrD/REP"/>
</dbReference>
<dbReference type="GO" id="GO:0043138">
    <property type="term" value="F:3'-5' DNA helicase activity"/>
    <property type="evidence" value="ECO:0007669"/>
    <property type="project" value="UniProtKB-EC"/>
</dbReference>
<evidence type="ECO:0000256" key="6">
    <source>
        <dbReference type="ARBA" id="ARBA00022806"/>
    </source>
</evidence>
<evidence type="ECO:0000313" key="19">
    <source>
        <dbReference type="EMBL" id="TQL57635.1"/>
    </source>
</evidence>
<feature type="region of interest" description="Disordered" evidence="16">
    <location>
        <begin position="1"/>
        <end position="37"/>
    </location>
</feature>
<evidence type="ECO:0000256" key="8">
    <source>
        <dbReference type="ARBA" id="ARBA00022840"/>
    </source>
</evidence>
<dbReference type="Gene3D" id="1.10.10.160">
    <property type="match status" value="1"/>
</dbReference>
<dbReference type="InterPro" id="IPR013986">
    <property type="entry name" value="DExx_box_DNA_helicase_dom_sf"/>
</dbReference>
<dbReference type="PROSITE" id="PS51217">
    <property type="entry name" value="UVRD_HELICASE_CTER"/>
    <property type="match status" value="1"/>
</dbReference>
<organism evidence="19 20">
    <name type="scientific">Propioniferax innocua</name>
    <dbReference type="NCBI Taxonomy" id="1753"/>
    <lineage>
        <taxon>Bacteria</taxon>
        <taxon>Bacillati</taxon>
        <taxon>Actinomycetota</taxon>
        <taxon>Actinomycetes</taxon>
        <taxon>Propionibacteriales</taxon>
        <taxon>Propionibacteriaceae</taxon>
        <taxon>Propioniferax</taxon>
    </lineage>
</organism>
<dbReference type="InterPro" id="IPR011335">
    <property type="entry name" value="Restrct_endonuc-II-like"/>
</dbReference>
<keyword evidence="3 15" id="KW-0547">Nucleotide-binding</keyword>
<evidence type="ECO:0000256" key="10">
    <source>
        <dbReference type="ARBA" id="ARBA00023204"/>
    </source>
</evidence>
<keyword evidence="8 15" id="KW-0067">ATP-binding</keyword>
<keyword evidence="11" id="KW-0413">Isomerase</keyword>
<feature type="domain" description="UvrD-like helicase C-terminal" evidence="18">
    <location>
        <begin position="362"/>
        <end position="683"/>
    </location>
</feature>
<evidence type="ECO:0000313" key="20">
    <source>
        <dbReference type="Proteomes" id="UP000316196"/>
    </source>
</evidence>
<dbReference type="Gene3D" id="3.40.50.300">
    <property type="entry name" value="P-loop containing nucleotide triphosphate hydrolases"/>
    <property type="match status" value="3"/>
</dbReference>
<dbReference type="PANTHER" id="PTHR11070:SF59">
    <property type="entry name" value="DNA 3'-5' HELICASE"/>
    <property type="match status" value="1"/>
</dbReference>
<dbReference type="Pfam" id="PF00580">
    <property type="entry name" value="UvrD-helicase"/>
    <property type="match status" value="1"/>
</dbReference>
<evidence type="ECO:0000256" key="15">
    <source>
        <dbReference type="PROSITE-ProRule" id="PRU00560"/>
    </source>
</evidence>
<dbReference type="EC" id="5.6.2.4" evidence="13"/>
<evidence type="ECO:0000256" key="4">
    <source>
        <dbReference type="ARBA" id="ARBA00022763"/>
    </source>
</evidence>
<dbReference type="EMBL" id="VFOR01000002">
    <property type="protein sequence ID" value="TQL57635.1"/>
    <property type="molecule type" value="Genomic_DNA"/>
</dbReference>
<keyword evidence="5 15" id="KW-0378">Hydrolase</keyword>
<evidence type="ECO:0000259" key="17">
    <source>
        <dbReference type="PROSITE" id="PS51198"/>
    </source>
</evidence>
<proteinExistence type="inferred from homology"/>
<comment type="similarity">
    <text evidence="1">Belongs to the helicase family. UvrD subfamily.</text>
</comment>
<feature type="compositionally biased region" description="Basic and acidic residues" evidence="16">
    <location>
        <begin position="1068"/>
        <end position="1077"/>
    </location>
</feature>
<evidence type="ECO:0000256" key="14">
    <source>
        <dbReference type="ARBA" id="ARBA00048988"/>
    </source>
</evidence>
<comment type="caution">
    <text evidence="19">The sequence shown here is derived from an EMBL/GenBank/DDBJ whole genome shotgun (WGS) entry which is preliminary data.</text>
</comment>
<evidence type="ECO:0000256" key="5">
    <source>
        <dbReference type="ARBA" id="ARBA00022801"/>
    </source>
</evidence>
<dbReference type="Proteomes" id="UP000316196">
    <property type="component" value="Unassembled WGS sequence"/>
</dbReference>
<dbReference type="InterPro" id="IPR038726">
    <property type="entry name" value="PDDEXK_AddAB-type"/>
</dbReference>
<dbReference type="GO" id="GO:0004527">
    <property type="term" value="F:exonuclease activity"/>
    <property type="evidence" value="ECO:0007669"/>
    <property type="project" value="UniProtKB-KW"/>
</dbReference>
<reference evidence="19 20" key="1">
    <citation type="submission" date="2019-06" db="EMBL/GenBank/DDBJ databases">
        <title>Sequencing the genomes of 1000 actinobacteria strains.</title>
        <authorList>
            <person name="Klenk H.-P."/>
        </authorList>
    </citation>
    <scope>NUCLEOTIDE SEQUENCE [LARGE SCALE GENOMIC DNA]</scope>
    <source>
        <strain evidence="19 20">DSM 8251</strain>
    </source>
</reference>
<evidence type="ECO:0000256" key="3">
    <source>
        <dbReference type="ARBA" id="ARBA00022741"/>
    </source>
</evidence>
<evidence type="ECO:0000256" key="12">
    <source>
        <dbReference type="ARBA" id="ARBA00034617"/>
    </source>
</evidence>
<evidence type="ECO:0000256" key="13">
    <source>
        <dbReference type="ARBA" id="ARBA00034808"/>
    </source>
</evidence>
<protein>
    <recommendedName>
        <fullName evidence="13">DNA 3'-5' helicase</fullName>
        <ecNumber evidence="13">5.6.2.4</ecNumber>
    </recommendedName>
</protein>
<keyword evidence="10" id="KW-0234">DNA repair</keyword>
<comment type="catalytic activity">
    <reaction evidence="12">
        <text>Couples ATP hydrolysis with the unwinding of duplex DNA by translocating in the 3'-5' direction.</text>
        <dbReference type="EC" id="5.6.2.4"/>
    </reaction>
</comment>
<keyword evidence="2" id="KW-0540">Nuclease</keyword>
<evidence type="ECO:0000256" key="16">
    <source>
        <dbReference type="SAM" id="MobiDB-lite"/>
    </source>
</evidence>
<dbReference type="InterPro" id="IPR014016">
    <property type="entry name" value="UvrD-like_ATP-bd"/>
</dbReference>
<dbReference type="SUPFAM" id="SSF52540">
    <property type="entry name" value="P-loop containing nucleoside triphosphate hydrolases"/>
    <property type="match status" value="1"/>
</dbReference>
<dbReference type="Gene3D" id="3.90.320.10">
    <property type="match status" value="1"/>
</dbReference>
<feature type="domain" description="UvrD-like helicase ATP-binding" evidence="17">
    <location>
        <begin position="51"/>
        <end position="351"/>
    </location>
</feature>
<dbReference type="GO" id="GO:0003677">
    <property type="term" value="F:DNA binding"/>
    <property type="evidence" value="ECO:0007669"/>
    <property type="project" value="UniProtKB-KW"/>
</dbReference>
<dbReference type="GO" id="GO:0033202">
    <property type="term" value="C:DNA helicase complex"/>
    <property type="evidence" value="ECO:0007669"/>
    <property type="project" value="TreeGrafter"/>
</dbReference>
<dbReference type="PROSITE" id="PS51198">
    <property type="entry name" value="UVRD_HELICASE_ATP_BIND"/>
    <property type="match status" value="1"/>
</dbReference>
<dbReference type="Pfam" id="PF13361">
    <property type="entry name" value="UvrD_C"/>
    <property type="match status" value="1"/>
</dbReference>
<evidence type="ECO:0000256" key="2">
    <source>
        <dbReference type="ARBA" id="ARBA00022722"/>
    </source>
</evidence>
<keyword evidence="6 15" id="KW-0347">Helicase</keyword>
<keyword evidence="7" id="KW-0269">Exonuclease</keyword>
<dbReference type="PANTHER" id="PTHR11070">
    <property type="entry name" value="UVRD / RECB / PCRA DNA HELICASE FAMILY MEMBER"/>
    <property type="match status" value="1"/>
</dbReference>
<keyword evidence="20" id="KW-1185">Reference proteome</keyword>
<evidence type="ECO:0000256" key="11">
    <source>
        <dbReference type="ARBA" id="ARBA00023235"/>
    </source>
</evidence>
<evidence type="ECO:0000256" key="9">
    <source>
        <dbReference type="ARBA" id="ARBA00023125"/>
    </source>
</evidence>
<gene>
    <name evidence="19" type="ORF">FB460_1471</name>
</gene>
<dbReference type="CDD" id="cd17932">
    <property type="entry name" value="DEXQc_UvrD"/>
    <property type="match status" value="1"/>
</dbReference>
<dbReference type="InterPro" id="IPR011604">
    <property type="entry name" value="PDDEXK-like_dom_sf"/>
</dbReference>
<evidence type="ECO:0000256" key="7">
    <source>
        <dbReference type="ARBA" id="ARBA00022839"/>
    </source>
</evidence>
<evidence type="ECO:0000259" key="18">
    <source>
        <dbReference type="PROSITE" id="PS51217"/>
    </source>
</evidence>